<dbReference type="RefSeq" id="WP_020509031.1">
    <property type="nucleotide sequence ID" value="NZ_JBIAZU010000001.1"/>
</dbReference>
<reference evidence="1 2" key="1">
    <citation type="submission" date="2024-10" db="EMBL/GenBank/DDBJ databases">
        <title>The Natural Products Discovery Center: Release of the First 8490 Sequenced Strains for Exploring Actinobacteria Biosynthetic Diversity.</title>
        <authorList>
            <person name="Kalkreuter E."/>
            <person name="Kautsar S.A."/>
            <person name="Yang D."/>
            <person name="Bader C.D."/>
            <person name="Teijaro C.N."/>
            <person name="Fluegel L."/>
            <person name="Davis C.M."/>
            <person name="Simpson J.R."/>
            <person name="Lauterbach L."/>
            <person name="Steele A.D."/>
            <person name="Gui C."/>
            <person name="Meng S."/>
            <person name="Li G."/>
            <person name="Viehrig K."/>
            <person name="Ye F."/>
            <person name="Su P."/>
            <person name="Kiefer A.F."/>
            <person name="Nichols A."/>
            <person name="Cepeda A.J."/>
            <person name="Yan W."/>
            <person name="Fan B."/>
            <person name="Jiang Y."/>
            <person name="Adhikari A."/>
            <person name="Zheng C.-J."/>
            <person name="Schuster L."/>
            <person name="Cowan T.M."/>
            <person name="Smanski M.J."/>
            <person name="Chevrette M.G."/>
            <person name="De Carvalho L.P.S."/>
            <person name="Shen B."/>
        </authorList>
    </citation>
    <scope>NUCLEOTIDE SEQUENCE [LARGE SCALE GENOMIC DNA]</scope>
    <source>
        <strain evidence="1 2">NPDC000087</strain>
    </source>
</reference>
<protein>
    <submittedName>
        <fullName evidence="1">Uncharacterized protein</fullName>
    </submittedName>
</protein>
<organism evidence="1 2">
    <name type="scientific">Paractinoplanes globisporus</name>
    <dbReference type="NCBI Taxonomy" id="113565"/>
    <lineage>
        <taxon>Bacteria</taxon>
        <taxon>Bacillati</taxon>
        <taxon>Actinomycetota</taxon>
        <taxon>Actinomycetes</taxon>
        <taxon>Micromonosporales</taxon>
        <taxon>Micromonosporaceae</taxon>
        <taxon>Paractinoplanes</taxon>
    </lineage>
</organism>
<evidence type="ECO:0000313" key="1">
    <source>
        <dbReference type="EMBL" id="MFF5288682.1"/>
    </source>
</evidence>
<proteinExistence type="predicted"/>
<dbReference type="EMBL" id="JBIAZU010000001">
    <property type="protein sequence ID" value="MFF5288682.1"/>
    <property type="molecule type" value="Genomic_DNA"/>
</dbReference>
<gene>
    <name evidence="1" type="ORF">ACFY35_04540</name>
</gene>
<keyword evidence="2" id="KW-1185">Reference proteome</keyword>
<evidence type="ECO:0000313" key="2">
    <source>
        <dbReference type="Proteomes" id="UP001602245"/>
    </source>
</evidence>
<sequence length="156" mass="16434">MSTVNEDRLAEVDRHVTDAANATAQRHPGFATAIRHSVDRLRGGLTLAHSRAEAVDDAAWSSYVTDLDAGLDELDKEIGRAADGAIPGTSVDDVLTIHLTGIELQGWRLQVSLPGVQPRLTAAELQLQRYASACATGVPKPAAALADAMTDLRAAA</sequence>
<name>A0ABW6W5U7_9ACTN</name>
<comment type="caution">
    <text evidence="1">The sequence shown here is derived from an EMBL/GenBank/DDBJ whole genome shotgun (WGS) entry which is preliminary data.</text>
</comment>
<dbReference type="Proteomes" id="UP001602245">
    <property type="component" value="Unassembled WGS sequence"/>
</dbReference>
<accession>A0ABW6W5U7</accession>